<dbReference type="InterPro" id="IPR051207">
    <property type="entry name" value="ComplexI_NDUFA9_subunit"/>
</dbReference>
<reference evidence="3" key="1">
    <citation type="submission" date="2020-01" db="EMBL/GenBank/DDBJ databases">
        <title>Genome Sequencing of Three Apophysomyces-Like Fungal Strains Confirms a Novel Fungal Genus in the Mucoromycota with divergent Burkholderia-like Endosymbiotic Bacteria.</title>
        <authorList>
            <person name="Stajich J.E."/>
            <person name="Macias A.M."/>
            <person name="Carter-House D."/>
            <person name="Lovett B."/>
            <person name="Kasson L.R."/>
            <person name="Berry K."/>
            <person name="Grigoriev I."/>
            <person name="Chang Y."/>
            <person name="Spatafora J."/>
            <person name="Kasson M.T."/>
        </authorList>
    </citation>
    <scope>NUCLEOTIDE SEQUENCE</scope>
    <source>
        <strain evidence="3">NRRL A-21654</strain>
    </source>
</reference>
<evidence type="ECO:0000256" key="1">
    <source>
        <dbReference type="SAM" id="MobiDB-lite"/>
    </source>
</evidence>
<keyword evidence="4" id="KW-1185">Reference proteome</keyword>
<name>A0A8H7EUJ9_9FUNG</name>
<dbReference type="InterPro" id="IPR016040">
    <property type="entry name" value="NAD(P)-bd_dom"/>
</dbReference>
<accession>A0A8H7EUJ9</accession>
<proteinExistence type="predicted"/>
<dbReference type="Proteomes" id="UP000605846">
    <property type="component" value="Unassembled WGS sequence"/>
</dbReference>
<gene>
    <name evidence="3" type="ORF">EC973_006507</name>
</gene>
<organism evidence="3 4">
    <name type="scientific">Apophysomyces ossiformis</name>
    <dbReference type="NCBI Taxonomy" id="679940"/>
    <lineage>
        <taxon>Eukaryota</taxon>
        <taxon>Fungi</taxon>
        <taxon>Fungi incertae sedis</taxon>
        <taxon>Mucoromycota</taxon>
        <taxon>Mucoromycotina</taxon>
        <taxon>Mucoromycetes</taxon>
        <taxon>Mucorales</taxon>
        <taxon>Mucorineae</taxon>
        <taxon>Mucoraceae</taxon>
        <taxon>Apophysomyces</taxon>
    </lineage>
</organism>
<dbReference type="Pfam" id="PF13460">
    <property type="entry name" value="NAD_binding_10"/>
    <property type="match status" value="1"/>
</dbReference>
<dbReference type="SUPFAM" id="SSF51735">
    <property type="entry name" value="NAD(P)-binding Rossmann-fold domains"/>
    <property type="match status" value="1"/>
</dbReference>
<dbReference type="EMBL" id="JABAYA010000041">
    <property type="protein sequence ID" value="KAF7728226.1"/>
    <property type="molecule type" value="Genomic_DNA"/>
</dbReference>
<dbReference type="GO" id="GO:0044877">
    <property type="term" value="F:protein-containing complex binding"/>
    <property type="evidence" value="ECO:0007669"/>
    <property type="project" value="TreeGrafter"/>
</dbReference>
<dbReference type="AlphaFoldDB" id="A0A8H7EUJ9"/>
<evidence type="ECO:0000313" key="3">
    <source>
        <dbReference type="EMBL" id="KAF7728226.1"/>
    </source>
</evidence>
<feature type="region of interest" description="Disordered" evidence="1">
    <location>
        <begin position="378"/>
        <end position="410"/>
    </location>
</feature>
<evidence type="ECO:0000259" key="2">
    <source>
        <dbReference type="Pfam" id="PF13460"/>
    </source>
</evidence>
<comment type="caution">
    <text evidence="3">The sequence shown here is derived from an EMBL/GenBank/DDBJ whole genome shotgun (WGS) entry which is preliminary data.</text>
</comment>
<feature type="domain" description="NAD(P)-binding" evidence="2">
    <location>
        <begin position="13"/>
        <end position="204"/>
    </location>
</feature>
<dbReference type="PANTHER" id="PTHR12126:SF16">
    <property type="entry name" value="MIOREX COMPLEX COMPONENT 2"/>
    <property type="match status" value="1"/>
</dbReference>
<dbReference type="PANTHER" id="PTHR12126">
    <property type="entry name" value="NADH-UBIQUINONE OXIDOREDUCTASE 39 KDA SUBUNIT-RELATED"/>
    <property type="match status" value="1"/>
</dbReference>
<dbReference type="Gene3D" id="3.40.50.720">
    <property type="entry name" value="NAD(P)-binding Rossmann-like Domain"/>
    <property type="match status" value="1"/>
</dbReference>
<dbReference type="InterPro" id="IPR036291">
    <property type="entry name" value="NAD(P)-bd_dom_sf"/>
</dbReference>
<sequence length="614" mass="67625">MAAPVSRKVLVVGGTGFLGMSVCKLAAAKGWETVSLSRRGEPEGFLQRRPSWADKVQWISGDSLDATTYADRLEGVTNVVHTVGILLEADYKRIVQAQSVCEAAKGVPQVLAELVGMKDYGNPLDPHRPERTTYEKMNRDTAVAVANAVAKTGSMQSFVYISASDVLPFVNARYITTKREAEQYLFRQSFRSTVLRPGFMYSQDRPAGLPLATGLQLLNALTRPVAKELATLPLGKSVTTPPLHVDTVASAAIAAIENDTKGIFDVQGIQSLNDWIVNYYFMKLLFSVVSSSSSSIRPEKRLFKVIRKRIQAAQRRTIVSSSHPPSAAAAAAATALTLGHAATGAGGGASGGGLLFPRTAIVGYARVPFGSVRPLPPSPPLATINSPSPCNVHKNDDSSSSSNNSSMNNNSRYMRLFRRDSQTRGMGDLIQQHHGNPSDKRPGLVRRTTVGHAKDPYHHSPQIYLSIMLKPNATTELVDCPSARVDETLIESVHVLGEQIRLHFAYILTLLRRLMVHNQRFDVALDGGELRIIFPPHLFAPYPPTKERVRRWLNHIGIDPESPHFTIDEVMRPPSDTMDEVFGPEYFRGIHLFLDHVDDLIEMGPAFYHRRHSR</sequence>
<protein>
    <recommendedName>
        <fullName evidence="2">NAD(P)-binding domain-containing protein</fullName>
    </recommendedName>
</protein>
<feature type="compositionally biased region" description="Low complexity" evidence="1">
    <location>
        <begin position="398"/>
        <end position="410"/>
    </location>
</feature>
<dbReference type="GO" id="GO:0005739">
    <property type="term" value="C:mitochondrion"/>
    <property type="evidence" value="ECO:0007669"/>
    <property type="project" value="TreeGrafter"/>
</dbReference>
<evidence type="ECO:0000313" key="4">
    <source>
        <dbReference type="Proteomes" id="UP000605846"/>
    </source>
</evidence>
<dbReference type="OrthoDB" id="276721at2759"/>